<evidence type="ECO:0000259" key="2">
    <source>
        <dbReference type="Pfam" id="PF01399"/>
    </source>
</evidence>
<feature type="compositionally biased region" description="Polar residues" evidence="1">
    <location>
        <begin position="920"/>
        <end position="936"/>
    </location>
</feature>
<reference evidence="3" key="1">
    <citation type="journal article" date="2022" name="Nat. Microbiol.">
        <title>Unique mobile elements and scalable gene flow at the prokaryote-eukaryote boundary revealed by circularized Asgard archaea genomes.</title>
        <authorList>
            <person name="Wu F."/>
            <person name="Speth D.R."/>
            <person name="Philosof A."/>
            <person name="Cremiere A."/>
            <person name="Narayanan A."/>
            <person name="Barco R.A."/>
            <person name="Connon S.A."/>
            <person name="Amend J.P."/>
            <person name="Antoshechkin I.A."/>
            <person name="Orphan V.J."/>
        </authorList>
    </citation>
    <scope>NUCLEOTIDE SEQUENCE</scope>
    <source>
        <strain evidence="3">PR6</strain>
    </source>
</reference>
<dbReference type="SUPFAM" id="SSF47794">
    <property type="entry name" value="Rad51 N-terminal domain-like"/>
    <property type="match status" value="1"/>
</dbReference>
<organism evidence="3">
    <name type="scientific">Candidatus Heimdallarchaeum endolithica</name>
    <dbReference type="NCBI Taxonomy" id="2876572"/>
    <lineage>
        <taxon>Archaea</taxon>
        <taxon>Promethearchaeati</taxon>
        <taxon>Candidatus Heimdallarchaeota</taxon>
        <taxon>Candidatus Heimdallarchaeia (ex Rinke et al. 2021) (nom. nud.)</taxon>
        <taxon>Candidatus Heimdallarchaeales</taxon>
        <taxon>Candidatus Heimdallarchaeaceae</taxon>
        <taxon>Candidatus Heimdallarchaeum</taxon>
    </lineage>
</organism>
<dbReference type="EMBL" id="CP084167">
    <property type="protein sequence ID" value="UJG44636.1"/>
    <property type="molecule type" value="Genomic_DNA"/>
</dbReference>
<evidence type="ECO:0000313" key="3">
    <source>
        <dbReference type="EMBL" id="UJG44636.1"/>
    </source>
</evidence>
<dbReference type="Pfam" id="PF01399">
    <property type="entry name" value="PCI"/>
    <property type="match status" value="1"/>
</dbReference>
<dbReference type="Gene3D" id="3.40.50.10680">
    <property type="entry name" value="CofD-like domains"/>
    <property type="match status" value="1"/>
</dbReference>
<dbReference type="GO" id="GO:0000166">
    <property type="term" value="F:nucleotide binding"/>
    <property type="evidence" value="ECO:0007669"/>
    <property type="project" value="InterPro"/>
</dbReference>
<evidence type="ECO:0000256" key="1">
    <source>
        <dbReference type="SAM" id="MobiDB-lite"/>
    </source>
</evidence>
<protein>
    <submittedName>
        <fullName evidence="3">PCI domain-containing protein</fullName>
    </submittedName>
</protein>
<dbReference type="AlphaFoldDB" id="A0A9Y1FQ21"/>
<gene>
    <name evidence="3" type="ORF">K9W46_05515</name>
</gene>
<dbReference type="Pfam" id="PF14520">
    <property type="entry name" value="HHH_5"/>
    <property type="match status" value="1"/>
</dbReference>
<dbReference type="Proteomes" id="UP001200513">
    <property type="component" value="Chromosome"/>
</dbReference>
<dbReference type="InterPro" id="IPR000717">
    <property type="entry name" value="PCI_dom"/>
</dbReference>
<name>A0A9Y1FQ21_9ARCH</name>
<proteinExistence type="predicted"/>
<dbReference type="Gene3D" id="1.10.150.20">
    <property type="entry name" value="5' to 3' exonuclease, C-terminal subdomain"/>
    <property type="match status" value="1"/>
</dbReference>
<feature type="region of interest" description="Disordered" evidence="1">
    <location>
        <begin position="920"/>
        <end position="940"/>
    </location>
</feature>
<sequence length="1002" mass="114229">MSSNQEVVVISIGSKLHPFLSAMIERDNIAVTYITNTVCDFSIYHADPSKILDYHLEFINIITQKAKRSMESVNVFETLGQFFEFYNPLHLSTLNYLFSKYATNVNQQTKNLTEVWKNISKIIFEKEFIYPLFDEIRQIHVKEGDIEIPVRQLLLKYSKQQEEKKNGKINEEIINNITGIIDIDEINKLKINPIVSKKIEQAPGIIIVPSDLISLFLVFQSSSFRETLKKTSGEIAIISPFIEENNNLELEKAILKKSNFEPTLVNFVNLIGNVVDTIIIDKKDSSQVAKLREAGITVLVDNLSSERMQSHEFLELILRSIEIEPESVYMEPVEIKEGFGDKIVNLLSSRFTDTVIQDKEDKEVIETETEEEKEKEIGESTDIKEAEVSIEEQSIISEKGKEEKSVKSTAVSSNSFDMRDELKEDLSEIVDFIDINDNIVNQFEMEVDGSEETVEKKEKSASELVRFPEEIPVVKQEEKRVEFFLPGIDEIEKAELQDINSLEADESIINAYIDRAILSNDIGVEIAFSDLLSLQNNEMLVDKIYKILMERLTISMEFSTESKLTNIITYLAAHKPAYYIEKFKELLEETIFSAEYESFIELSEKASLIIGKSYPVGEEVVKEFILKYIEFDDFYIEEKLRLIVRDFFPCSEKTRKAISNTLLSILYEELKKEEKNQMKLRRLVSMISMLDAHIIGLELVQIFKEEDFDLFTSIIKSGSFTQGFQHIVFDIMKAYQETNIEQLKNALHGLKLPKEVQSLLIKESYKRSLSKVGSISLDIFAEQSGLTTEKAEKLIYEMIMKGEIKAKLELVNERLYIVQEKQDTLEEVKQKTAVETPIIKPEVQVVDAEQEIEAVSVKEKIAESQTTTQEKVIEFAKPSVQPSTPSPDEPSTEHVVQPSTEHVVQPSTEHVVQPSTEHVVQPSTESAPQQITQVPTQPKKENNEVSSIITILGKRVQPIINAGYNSLEKIAHAEIGDLVKIKGVGEKTALNAINKAKKYLEG</sequence>
<dbReference type="InterPro" id="IPR010995">
    <property type="entry name" value="DNA_repair_Rad51/TF_NusA_a-hlx"/>
</dbReference>
<dbReference type="InterPro" id="IPR038136">
    <property type="entry name" value="CofD-like_dom_sf"/>
</dbReference>
<accession>A0A9Y1FQ21</accession>
<feature type="domain" description="PCI" evidence="2">
    <location>
        <begin position="735"/>
        <end position="817"/>
    </location>
</feature>
<dbReference type="SUPFAM" id="SSF142338">
    <property type="entry name" value="CofD-like"/>
    <property type="match status" value="1"/>
</dbReference>
<feature type="region of interest" description="Disordered" evidence="1">
    <location>
        <begin position="878"/>
        <end position="900"/>
    </location>
</feature>